<feature type="transmembrane region" description="Helical" evidence="1">
    <location>
        <begin position="94"/>
        <end position="113"/>
    </location>
</feature>
<accession>A0AAE0WL40</accession>
<dbReference type="Proteomes" id="UP001274830">
    <property type="component" value="Unassembled WGS sequence"/>
</dbReference>
<comment type="caution">
    <text evidence="2">The sequence shown here is derived from an EMBL/GenBank/DDBJ whole genome shotgun (WGS) entry which is preliminary data.</text>
</comment>
<dbReference type="AlphaFoldDB" id="A0AAE0WL40"/>
<keyword evidence="1" id="KW-0812">Transmembrane</keyword>
<evidence type="ECO:0000313" key="3">
    <source>
        <dbReference type="Proteomes" id="UP001274830"/>
    </source>
</evidence>
<keyword evidence="3" id="KW-1185">Reference proteome</keyword>
<keyword evidence="1" id="KW-1133">Transmembrane helix</keyword>
<evidence type="ECO:0000256" key="1">
    <source>
        <dbReference type="SAM" id="Phobius"/>
    </source>
</evidence>
<protein>
    <submittedName>
        <fullName evidence="2">Uncharacterized protein</fullName>
    </submittedName>
</protein>
<name>A0AAE0WL40_9PEZI</name>
<reference evidence="2" key="1">
    <citation type="submission" date="2023-07" db="EMBL/GenBank/DDBJ databases">
        <title>Black Yeasts Isolated from many extreme environments.</title>
        <authorList>
            <person name="Coleine C."/>
            <person name="Stajich J.E."/>
            <person name="Selbmann L."/>
        </authorList>
    </citation>
    <scope>NUCLEOTIDE SEQUENCE</scope>
    <source>
        <strain evidence="2">CCFEE 5485</strain>
    </source>
</reference>
<gene>
    <name evidence="2" type="ORF">LTR78_006595</name>
</gene>
<evidence type="ECO:0000313" key="2">
    <source>
        <dbReference type="EMBL" id="KAK3673690.1"/>
    </source>
</evidence>
<organism evidence="2 3">
    <name type="scientific">Recurvomyces mirabilis</name>
    <dbReference type="NCBI Taxonomy" id="574656"/>
    <lineage>
        <taxon>Eukaryota</taxon>
        <taxon>Fungi</taxon>
        <taxon>Dikarya</taxon>
        <taxon>Ascomycota</taxon>
        <taxon>Pezizomycotina</taxon>
        <taxon>Dothideomycetes</taxon>
        <taxon>Dothideomycetidae</taxon>
        <taxon>Mycosphaerellales</taxon>
        <taxon>Teratosphaeriaceae</taxon>
        <taxon>Recurvomyces</taxon>
    </lineage>
</organism>
<dbReference type="EMBL" id="JAUTXT010000024">
    <property type="protein sequence ID" value="KAK3673690.1"/>
    <property type="molecule type" value="Genomic_DNA"/>
</dbReference>
<proteinExistence type="predicted"/>
<keyword evidence="1" id="KW-0472">Membrane</keyword>
<sequence length="128" mass="15004">MPQICSATLDRDLYPQLSSTPFWLELIFYGLRRLPSVRETLLSALLGVQVQSMKYEYDFHEYHGRIPLTWLWTQQPAGGNHPPQWARDLQLRSYYLISTAVMGTYYWAGWLVLGMKGYYPEYTVSSEQ</sequence>